<evidence type="ECO:0000313" key="1">
    <source>
        <dbReference type="EMBL" id="MDX8151115.1"/>
    </source>
</evidence>
<keyword evidence="2" id="KW-1185">Reference proteome</keyword>
<dbReference type="EMBL" id="JAXAVX010000002">
    <property type="protein sequence ID" value="MDX8151115.1"/>
    <property type="molecule type" value="Genomic_DNA"/>
</dbReference>
<evidence type="ECO:0000313" key="2">
    <source>
        <dbReference type="Proteomes" id="UP001277761"/>
    </source>
</evidence>
<dbReference type="RefSeq" id="WP_319953268.1">
    <property type="nucleotide sequence ID" value="NZ_JAXAVX010000002.1"/>
</dbReference>
<dbReference type="Gene3D" id="1.10.8.50">
    <property type="match status" value="1"/>
</dbReference>
<gene>
    <name evidence="1" type="ORF">SK069_05885</name>
</gene>
<protein>
    <recommendedName>
        <fullName evidence="3">Integration host factor</fullName>
    </recommendedName>
</protein>
<name>A0ABU4VJY4_9ACTN</name>
<organism evidence="1 2">
    <name type="scientific">Patulibacter brassicae</name>
    <dbReference type="NCBI Taxonomy" id="1705717"/>
    <lineage>
        <taxon>Bacteria</taxon>
        <taxon>Bacillati</taxon>
        <taxon>Actinomycetota</taxon>
        <taxon>Thermoleophilia</taxon>
        <taxon>Solirubrobacterales</taxon>
        <taxon>Patulibacteraceae</taxon>
        <taxon>Patulibacter</taxon>
    </lineage>
</organism>
<reference evidence="1 2" key="1">
    <citation type="submission" date="2023-11" db="EMBL/GenBank/DDBJ databases">
        <authorList>
            <person name="Xu M."/>
            <person name="Jiang T."/>
        </authorList>
    </citation>
    <scope>NUCLEOTIDE SEQUENCE [LARGE SCALE GENOMIC DNA]</scope>
    <source>
        <strain evidence="1 2">SD</strain>
    </source>
</reference>
<sequence length="112" mass="12488">MTPADQRTAALAIANERRARAAAVRRRVHDRELSVTDVLEHDDLLDQARTLRVATLLRAAPYVGPDRAQRILRRARVDGDLRLGDLEHRPHARARLADAYVALQPPSSRSAA</sequence>
<accession>A0ABU4VJY4</accession>
<dbReference type="Proteomes" id="UP001277761">
    <property type="component" value="Unassembled WGS sequence"/>
</dbReference>
<evidence type="ECO:0008006" key="3">
    <source>
        <dbReference type="Google" id="ProtNLM"/>
    </source>
</evidence>
<comment type="caution">
    <text evidence="1">The sequence shown here is derived from an EMBL/GenBank/DDBJ whole genome shotgun (WGS) entry which is preliminary data.</text>
</comment>
<proteinExistence type="predicted"/>